<evidence type="ECO:0000313" key="1">
    <source>
        <dbReference type="EMBL" id="JAH68976.1"/>
    </source>
</evidence>
<dbReference type="EMBL" id="GBXM01039601">
    <property type="protein sequence ID" value="JAH68976.1"/>
    <property type="molecule type" value="Transcribed_RNA"/>
</dbReference>
<reference evidence="1" key="2">
    <citation type="journal article" date="2015" name="Fish Shellfish Immunol.">
        <title>Early steps in the European eel (Anguilla anguilla)-Vibrio vulnificus interaction in the gills: Role of the RtxA13 toxin.</title>
        <authorList>
            <person name="Callol A."/>
            <person name="Pajuelo D."/>
            <person name="Ebbesson L."/>
            <person name="Teles M."/>
            <person name="MacKenzie S."/>
            <person name="Amaro C."/>
        </authorList>
    </citation>
    <scope>NUCLEOTIDE SEQUENCE</scope>
</reference>
<dbReference type="AlphaFoldDB" id="A0A0E9UTA8"/>
<sequence length="35" mass="3923">MESSCCDTIMTIIAFVTPHKSFYLSVALSMHTPLF</sequence>
<reference evidence="1" key="1">
    <citation type="submission" date="2014-11" db="EMBL/GenBank/DDBJ databases">
        <authorList>
            <person name="Amaro Gonzalez C."/>
        </authorList>
    </citation>
    <scope>NUCLEOTIDE SEQUENCE</scope>
</reference>
<protein>
    <submittedName>
        <fullName evidence="1">Uncharacterized protein</fullName>
    </submittedName>
</protein>
<organism evidence="1">
    <name type="scientific">Anguilla anguilla</name>
    <name type="common">European freshwater eel</name>
    <name type="synonym">Muraena anguilla</name>
    <dbReference type="NCBI Taxonomy" id="7936"/>
    <lineage>
        <taxon>Eukaryota</taxon>
        <taxon>Metazoa</taxon>
        <taxon>Chordata</taxon>
        <taxon>Craniata</taxon>
        <taxon>Vertebrata</taxon>
        <taxon>Euteleostomi</taxon>
        <taxon>Actinopterygii</taxon>
        <taxon>Neopterygii</taxon>
        <taxon>Teleostei</taxon>
        <taxon>Anguilliformes</taxon>
        <taxon>Anguillidae</taxon>
        <taxon>Anguilla</taxon>
    </lineage>
</organism>
<name>A0A0E9UTA8_ANGAN</name>
<proteinExistence type="predicted"/>
<accession>A0A0E9UTA8</accession>